<organism evidence="1 2">
    <name type="scientific">Mycolicibacterium mageritense</name>
    <name type="common">Mycobacterium mageritense</name>
    <dbReference type="NCBI Taxonomy" id="53462"/>
    <lineage>
        <taxon>Bacteria</taxon>
        <taxon>Bacillati</taxon>
        <taxon>Actinomycetota</taxon>
        <taxon>Actinomycetes</taxon>
        <taxon>Mycobacteriales</taxon>
        <taxon>Mycobacteriaceae</taxon>
        <taxon>Mycolicibacterium</taxon>
    </lineage>
</organism>
<name>A0AAI8TQK8_MYCME</name>
<dbReference type="Pfam" id="PF25209">
    <property type="entry name" value="Phage_capsid_4"/>
    <property type="match status" value="1"/>
</dbReference>
<sequence>MPSLLPELNGRQLTVDYALKQPTIIRDRIAKLADSQLLLGHLFRGYGAPVQGGALAYSVLSSADLYTTDIEKRTPGAEYKVVEGVEPEPQLAYVEDWGGKVVIPVERVTRNDVNYLDQQTTQLANTIARKIDTRAVTTLEAANPDSIAVATPWDELVTVGDPTTLTGSQFLPTASFADAQEMADRDELGVVLDKLIVSPGGARALRTAYGRDLAAVLESAGLEMVSNPRIADPTAYVVQSGMVGTIGFEAPLTVDVWEDKSTRSWIVQAFAVPAFAVDRPYAVKKLSGIL</sequence>
<evidence type="ECO:0000313" key="1">
    <source>
        <dbReference type="EMBL" id="BDY26616.1"/>
    </source>
</evidence>
<dbReference type="InterPro" id="IPR049995">
    <property type="entry name" value="Capsid_mycobact-type"/>
</dbReference>
<evidence type="ECO:0008006" key="3">
    <source>
        <dbReference type="Google" id="ProtNLM"/>
    </source>
</evidence>
<dbReference type="RefSeq" id="WP_286213343.1">
    <property type="nucleotide sequence ID" value="NZ_AP027452.1"/>
</dbReference>
<dbReference type="EMBL" id="AP027452">
    <property type="protein sequence ID" value="BDY26616.1"/>
    <property type="molecule type" value="Genomic_DNA"/>
</dbReference>
<gene>
    <name evidence="1" type="ORF">hbim_00530</name>
</gene>
<reference evidence="1" key="1">
    <citation type="submission" date="2023-03" db="EMBL/GenBank/DDBJ databases">
        <title>Draft genome sequence of a Mycolicibacterium mageritense strain H4_3_1 isolated from a hybrid biological-inorganic system reactor.</title>
        <authorList>
            <person name="Feng X."/>
            <person name="Kazama D."/>
            <person name="Sato K."/>
            <person name="Kobayashi H."/>
        </authorList>
    </citation>
    <scope>NUCLEOTIDE SEQUENCE</scope>
    <source>
        <strain evidence="1">H4_3_1</strain>
    </source>
</reference>
<dbReference type="AlphaFoldDB" id="A0AAI8TQK8"/>
<dbReference type="Proteomes" id="UP001241092">
    <property type="component" value="Chromosome"/>
</dbReference>
<evidence type="ECO:0000313" key="2">
    <source>
        <dbReference type="Proteomes" id="UP001241092"/>
    </source>
</evidence>
<proteinExistence type="predicted"/>
<protein>
    <recommendedName>
        <fullName evidence="3">Major capsid protein</fullName>
    </recommendedName>
</protein>
<dbReference type="NCBIfam" id="NF042926">
    <property type="entry name" value="capsid_Caudo_1"/>
    <property type="match status" value="1"/>
</dbReference>
<accession>A0AAI8TQK8</accession>